<proteinExistence type="predicted"/>
<dbReference type="AlphaFoldDB" id="A0A9P0HSU8"/>
<sequence>MLMFAGVRIKEERPDEAEIQELAARMVEANKAKMAAQAAAAANPPPKPRCYPSQGILGYTSSSPRPNSRNTPTSPSPSSTPDKEKAPMDLCSQKGKFGWIMLGEEHLPYIQRADEKYCAVRMVEMKLLVKYLSYLNADIYSCTCIRSFYITESEARLLTEINIKHCEARFGREQFTTKDLVVRLEDASEFYNFLELCYTKLMNPLSPINTRCGFVRINNDSVVPYTVKNDDRYVPLFYFEGETETLKKRSTSLGAWDLAYLKFCCKVQGIRSELFANDSCQVISLADIKAYFPPGTKFDEYWPPKIVDSNLLVQNKPGRGGVPTSVSTSWIKVPHGSTPPANPVVETSRLPAANPVSNGWSPAMLASPQRYQSSPMPVSTQQQRVPANQMCYSNVTSTTNSSVNRSPYMPRVPPNVNPYYPTVSHTSGHNSMSLGSSQSSQVVPQVQSSSLSRATSANHSVSNSAYSTAAGMSHSNPLLMNNGLMPPPHLQYSSHNNNNNTGQKFPPPLIPVNGSTASGRYFPISSDVIDLSSPPHSPQRSLIMNGKQTPQPAHQTSRQPQAPQAQSPSQSQQKQVENNMGWSRLIPISDTPARQSNHFPFKMQKALVNGKMVPCINAKPYVYSELLMTVDDLLEYFFPGVSLAKCREVLQNVLQVTLYSGNLQQKTVLRENNKCKTLTEVLPLIQLKDVMQYMPQLKYVMERHMNSSGESAAKRARIS</sequence>
<keyword evidence="3" id="KW-1185">Reference proteome</keyword>
<dbReference type="EMBL" id="OV725083">
    <property type="protein sequence ID" value="CAH1407107.1"/>
    <property type="molecule type" value="Genomic_DNA"/>
</dbReference>
<feature type="region of interest" description="Disordered" evidence="1">
    <location>
        <begin position="527"/>
        <end position="577"/>
    </location>
</feature>
<dbReference type="OrthoDB" id="6615917at2759"/>
<name>A0A9P0HSU8_NEZVI</name>
<feature type="region of interest" description="Disordered" evidence="1">
    <location>
        <begin position="396"/>
        <end position="456"/>
    </location>
</feature>
<organism evidence="2 3">
    <name type="scientific">Nezara viridula</name>
    <name type="common">Southern green stink bug</name>
    <name type="synonym">Cimex viridulus</name>
    <dbReference type="NCBI Taxonomy" id="85310"/>
    <lineage>
        <taxon>Eukaryota</taxon>
        <taxon>Metazoa</taxon>
        <taxon>Ecdysozoa</taxon>
        <taxon>Arthropoda</taxon>
        <taxon>Hexapoda</taxon>
        <taxon>Insecta</taxon>
        <taxon>Pterygota</taxon>
        <taxon>Neoptera</taxon>
        <taxon>Paraneoptera</taxon>
        <taxon>Hemiptera</taxon>
        <taxon>Heteroptera</taxon>
        <taxon>Panheteroptera</taxon>
        <taxon>Pentatomomorpha</taxon>
        <taxon>Pentatomoidea</taxon>
        <taxon>Pentatomidae</taxon>
        <taxon>Pentatominae</taxon>
        <taxon>Nezara</taxon>
    </lineage>
</organism>
<evidence type="ECO:0000313" key="2">
    <source>
        <dbReference type="EMBL" id="CAH1407107.1"/>
    </source>
</evidence>
<gene>
    <name evidence="2" type="ORF">NEZAVI_LOCUS14909</name>
</gene>
<dbReference type="Proteomes" id="UP001152798">
    <property type="component" value="Chromosome 7"/>
</dbReference>
<feature type="compositionally biased region" description="Polar residues" evidence="1">
    <location>
        <begin position="491"/>
        <end position="503"/>
    </location>
</feature>
<feature type="compositionally biased region" description="Polar residues" evidence="1">
    <location>
        <begin position="538"/>
        <end position="558"/>
    </location>
</feature>
<feature type="region of interest" description="Disordered" evidence="1">
    <location>
        <begin position="36"/>
        <end position="87"/>
    </location>
</feature>
<protein>
    <submittedName>
        <fullName evidence="2">Uncharacterized protein</fullName>
    </submittedName>
</protein>
<feature type="compositionally biased region" description="Low complexity" evidence="1">
    <location>
        <begin position="559"/>
        <end position="573"/>
    </location>
</feature>
<accession>A0A9P0HSU8</accession>
<evidence type="ECO:0000313" key="3">
    <source>
        <dbReference type="Proteomes" id="UP001152798"/>
    </source>
</evidence>
<reference evidence="2" key="1">
    <citation type="submission" date="2022-01" db="EMBL/GenBank/DDBJ databases">
        <authorList>
            <person name="King R."/>
        </authorList>
    </citation>
    <scope>NUCLEOTIDE SEQUENCE</scope>
</reference>
<feature type="compositionally biased region" description="Low complexity" evidence="1">
    <location>
        <begin position="396"/>
        <end position="409"/>
    </location>
</feature>
<evidence type="ECO:0000256" key="1">
    <source>
        <dbReference type="SAM" id="MobiDB-lite"/>
    </source>
</evidence>
<feature type="compositionally biased region" description="Low complexity" evidence="1">
    <location>
        <begin position="431"/>
        <end position="452"/>
    </location>
</feature>
<feature type="compositionally biased region" description="Low complexity" evidence="1">
    <location>
        <begin position="60"/>
        <end position="80"/>
    </location>
</feature>
<feature type="region of interest" description="Disordered" evidence="1">
    <location>
        <begin position="477"/>
        <end position="513"/>
    </location>
</feature>